<name>A0A1Y3BXS3_EURMA</name>
<sequence>MASKSITNPSNNKTLKNCHPFIRVKFIILYKVMFACYIHSLVFDENFKTIPLNVFKIQIEYSKHMGHFKQ</sequence>
<dbReference type="EMBL" id="MUJZ01001764">
    <property type="protein sequence ID" value="OTF83875.1"/>
    <property type="molecule type" value="Genomic_DNA"/>
</dbReference>
<evidence type="ECO:0000256" key="1">
    <source>
        <dbReference type="SAM" id="Phobius"/>
    </source>
</evidence>
<dbReference type="Proteomes" id="UP000194236">
    <property type="component" value="Unassembled WGS sequence"/>
</dbReference>
<evidence type="ECO:0000313" key="2">
    <source>
        <dbReference type="EMBL" id="OTF83875.1"/>
    </source>
</evidence>
<proteinExistence type="predicted"/>
<gene>
    <name evidence="2" type="ORF">BLA29_011277</name>
</gene>
<accession>A0A1Y3BXS3</accession>
<dbReference type="AlphaFoldDB" id="A0A1Y3BXS3"/>
<keyword evidence="1" id="KW-0472">Membrane</keyword>
<keyword evidence="3" id="KW-1185">Reference proteome</keyword>
<protein>
    <submittedName>
        <fullName evidence="2">Uncharacterized protein</fullName>
    </submittedName>
</protein>
<reference evidence="2 3" key="1">
    <citation type="submission" date="2017-03" db="EMBL/GenBank/DDBJ databases">
        <title>Genome Survey of Euroglyphus maynei.</title>
        <authorList>
            <person name="Arlian L.G."/>
            <person name="Morgan M.S."/>
            <person name="Rider S.D."/>
        </authorList>
    </citation>
    <scope>NUCLEOTIDE SEQUENCE [LARGE SCALE GENOMIC DNA]</scope>
    <source>
        <strain evidence="2">Arlian Lab</strain>
        <tissue evidence="2">Whole body</tissue>
    </source>
</reference>
<comment type="caution">
    <text evidence="2">The sequence shown here is derived from an EMBL/GenBank/DDBJ whole genome shotgun (WGS) entry which is preliminary data.</text>
</comment>
<evidence type="ECO:0000313" key="3">
    <source>
        <dbReference type="Proteomes" id="UP000194236"/>
    </source>
</evidence>
<keyword evidence="1" id="KW-0812">Transmembrane</keyword>
<feature type="transmembrane region" description="Helical" evidence="1">
    <location>
        <begin position="21"/>
        <end position="43"/>
    </location>
</feature>
<keyword evidence="1" id="KW-1133">Transmembrane helix</keyword>
<organism evidence="2 3">
    <name type="scientific">Euroglyphus maynei</name>
    <name type="common">Mayne's house dust mite</name>
    <dbReference type="NCBI Taxonomy" id="6958"/>
    <lineage>
        <taxon>Eukaryota</taxon>
        <taxon>Metazoa</taxon>
        <taxon>Ecdysozoa</taxon>
        <taxon>Arthropoda</taxon>
        <taxon>Chelicerata</taxon>
        <taxon>Arachnida</taxon>
        <taxon>Acari</taxon>
        <taxon>Acariformes</taxon>
        <taxon>Sarcoptiformes</taxon>
        <taxon>Astigmata</taxon>
        <taxon>Psoroptidia</taxon>
        <taxon>Analgoidea</taxon>
        <taxon>Pyroglyphidae</taxon>
        <taxon>Pyroglyphinae</taxon>
        <taxon>Euroglyphus</taxon>
    </lineage>
</organism>